<sequence length="355" mass="36563">MQRLKSVIARLRRDERGANAVLIAMLLVPMMGFAALAVDLGAQHAERTQLQQGADAAVLAAAKMCAEDEALCTAASSADASNVLIGQNAGTPVPGSAEIESLDLANNLITVAAAAEFPHLFASLVDSDEDPNHTTVRARATAEWGSPEKGSTIPLAVAECELTNRFDPGSEPSGDPFILLLIGPGNGDKKPANCPAGYPGGFGWLEGDDVTGDGVPDCEVIVEVDVPEDGVPGSSDTKAGGCPDDYISKLLGKTVLIPLYDSYTAGSGGSGGSYMISRFAAFKVTGYHVASGKCELPGVKSGSDCYLPGESKSPGFKGGEFGLQGYFVRYVAIGEDFDLGDGSPDGGLTVARLID</sequence>
<dbReference type="OrthoDB" id="5187898at2"/>
<accession>A0A1H1XTD7</accession>
<evidence type="ECO:0000259" key="2">
    <source>
        <dbReference type="Pfam" id="PF13400"/>
    </source>
</evidence>
<dbReference type="RefSeq" id="WP_092673083.1">
    <property type="nucleotide sequence ID" value="NZ_BMDN01000001.1"/>
</dbReference>
<evidence type="ECO:0000313" key="4">
    <source>
        <dbReference type="EMBL" id="SDT12016.1"/>
    </source>
</evidence>
<keyword evidence="1" id="KW-0472">Membrane</keyword>
<dbReference type="AlphaFoldDB" id="A0A1H1XTD7"/>
<dbReference type="EMBL" id="LT629755">
    <property type="protein sequence ID" value="SDT12016.1"/>
    <property type="molecule type" value="Genomic_DNA"/>
</dbReference>
<name>A0A1H1XTD7_9MICO</name>
<gene>
    <name evidence="3" type="ORF">BCL57_000638</name>
    <name evidence="4" type="ORF">SAMN04489721_2568</name>
</gene>
<dbReference type="Proteomes" id="UP000199482">
    <property type="component" value="Chromosome I"/>
</dbReference>
<organism evidence="4 5">
    <name type="scientific">Agromyces flavus</name>
    <dbReference type="NCBI Taxonomy" id="589382"/>
    <lineage>
        <taxon>Bacteria</taxon>
        <taxon>Bacillati</taxon>
        <taxon>Actinomycetota</taxon>
        <taxon>Actinomycetes</taxon>
        <taxon>Micrococcales</taxon>
        <taxon>Microbacteriaceae</taxon>
        <taxon>Agromyces</taxon>
    </lineage>
</organism>
<dbReference type="InterPro" id="IPR028087">
    <property type="entry name" value="Tad_N"/>
</dbReference>
<reference evidence="5" key="2">
    <citation type="submission" date="2016-10" db="EMBL/GenBank/DDBJ databases">
        <authorList>
            <person name="Varghese N."/>
            <person name="Submissions S."/>
        </authorList>
    </citation>
    <scope>NUCLEOTIDE SEQUENCE [LARGE SCALE GENOMIC DNA]</scope>
    <source>
        <strain evidence="5">CPCC 202695</strain>
    </source>
</reference>
<evidence type="ECO:0000313" key="5">
    <source>
        <dbReference type="Proteomes" id="UP000199482"/>
    </source>
</evidence>
<reference evidence="3" key="3">
    <citation type="submission" date="2022-06" db="EMBL/GenBank/DDBJ databases">
        <title>Genomic Encyclopedia of Type Strains, Phase III (KMG-III): the genomes of soil and plant-associated and newly described type strains.</title>
        <authorList>
            <person name="Whitman W."/>
        </authorList>
    </citation>
    <scope>NUCLEOTIDE SEQUENCE</scope>
    <source>
        <strain evidence="3">CPCC 202695</strain>
    </source>
</reference>
<feature type="domain" description="Putative Flp pilus-assembly TadG-like N-terminal" evidence="2">
    <location>
        <begin position="20"/>
        <end position="62"/>
    </location>
</feature>
<evidence type="ECO:0000256" key="1">
    <source>
        <dbReference type="SAM" id="Phobius"/>
    </source>
</evidence>
<dbReference type="Proteomes" id="UP000893823">
    <property type="component" value="Unassembled WGS sequence"/>
</dbReference>
<protein>
    <submittedName>
        <fullName evidence="3">Flp pilus assembly protein TadG</fullName>
    </submittedName>
    <submittedName>
        <fullName evidence="4">Putative Flp pilus-assembly TadE/G-like</fullName>
    </submittedName>
</protein>
<reference evidence="4" key="1">
    <citation type="submission" date="2016-10" db="EMBL/GenBank/DDBJ databases">
        <authorList>
            <person name="de Groot N.N."/>
        </authorList>
    </citation>
    <scope>NUCLEOTIDE SEQUENCE [LARGE SCALE GENOMIC DNA]</scope>
    <source>
        <strain evidence="4">CPCC 202695</strain>
    </source>
</reference>
<dbReference type="EMBL" id="SODL02000001">
    <property type="protein sequence ID" value="MCP2366496.1"/>
    <property type="molecule type" value="Genomic_DNA"/>
</dbReference>
<proteinExistence type="predicted"/>
<keyword evidence="6" id="KW-1185">Reference proteome</keyword>
<dbReference type="STRING" id="589382.SAMN04489721_2568"/>
<dbReference type="Pfam" id="PF13400">
    <property type="entry name" value="Tad"/>
    <property type="match status" value="1"/>
</dbReference>
<evidence type="ECO:0000313" key="3">
    <source>
        <dbReference type="EMBL" id="MCP2366496.1"/>
    </source>
</evidence>
<keyword evidence="1" id="KW-0812">Transmembrane</keyword>
<evidence type="ECO:0000313" key="6">
    <source>
        <dbReference type="Proteomes" id="UP000893823"/>
    </source>
</evidence>
<feature type="transmembrane region" description="Helical" evidence="1">
    <location>
        <begin position="21"/>
        <end position="42"/>
    </location>
</feature>
<keyword evidence="1" id="KW-1133">Transmembrane helix</keyword>